<evidence type="ECO:0000256" key="2">
    <source>
        <dbReference type="ARBA" id="ARBA00022737"/>
    </source>
</evidence>
<protein>
    <submittedName>
        <fullName evidence="4">Uncharacterized protein</fullName>
    </submittedName>
</protein>
<dbReference type="InterPro" id="IPR002885">
    <property type="entry name" value="PPR_rpt"/>
</dbReference>
<feature type="repeat" description="PPR" evidence="3">
    <location>
        <begin position="44"/>
        <end position="78"/>
    </location>
</feature>
<comment type="caution">
    <text evidence="4">The sequence shown here is derived from an EMBL/GenBank/DDBJ whole genome shotgun (WGS) entry which is preliminary data.</text>
</comment>
<feature type="repeat" description="PPR" evidence="3">
    <location>
        <begin position="292"/>
        <end position="326"/>
    </location>
</feature>
<organism evidence="4">
    <name type="scientific">Salvia splendens</name>
    <name type="common">Scarlet sage</name>
    <dbReference type="NCBI Taxonomy" id="180675"/>
    <lineage>
        <taxon>Eukaryota</taxon>
        <taxon>Viridiplantae</taxon>
        <taxon>Streptophyta</taxon>
        <taxon>Embryophyta</taxon>
        <taxon>Tracheophyta</taxon>
        <taxon>Spermatophyta</taxon>
        <taxon>Magnoliopsida</taxon>
        <taxon>eudicotyledons</taxon>
        <taxon>Gunneridae</taxon>
        <taxon>Pentapetalae</taxon>
        <taxon>asterids</taxon>
        <taxon>lamiids</taxon>
        <taxon>Lamiales</taxon>
        <taxon>Lamiaceae</taxon>
        <taxon>Nepetoideae</taxon>
        <taxon>Mentheae</taxon>
        <taxon>Salviinae</taxon>
        <taxon>Salvia</taxon>
        <taxon>Salvia subgen. Calosphace</taxon>
        <taxon>core Calosphace</taxon>
    </lineage>
</organism>
<gene>
    <name evidence="4" type="ORF">SASPL_154833</name>
</gene>
<reference evidence="4" key="2">
    <citation type="submission" date="2020-08" db="EMBL/GenBank/DDBJ databases">
        <title>Plant Genome Project.</title>
        <authorList>
            <person name="Zhang R.-G."/>
        </authorList>
    </citation>
    <scope>NUCLEOTIDE SEQUENCE</scope>
    <source>
        <strain evidence="4">Huo1</strain>
        <tissue evidence="4">Leaf</tissue>
    </source>
</reference>
<feature type="repeat" description="PPR" evidence="3">
    <location>
        <begin position="327"/>
        <end position="362"/>
    </location>
</feature>
<evidence type="ECO:0000313" key="4">
    <source>
        <dbReference type="EMBL" id="KAG6385950.1"/>
    </source>
</evidence>
<evidence type="ECO:0000256" key="3">
    <source>
        <dbReference type="PROSITE-ProRule" id="PRU00708"/>
    </source>
</evidence>
<comment type="similarity">
    <text evidence="1">Belongs to the PPR family. P subfamily.</text>
</comment>
<dbReference type="PANTHER" id="PTHR46128:SF233">
    <property type="entry name" value="PENTACOTRIPEPTIDE-REPEAT REGION OF PRORP DOMAIN-CONTAINING PROTEIN"/>
    <property type="match status" value="1"/>
</dbReference>
<dbReference type="Gene3D" id="1.25.40.10">
    <property type="entry name" value="Tetratricopeptide repeat domain"/>
    <property type="match status" value="4"/>
</dbReference>
<dbReference type="InterPro" id="IPR050872">
    <property type="entry name" value="PPR_P_subfamily"/>
</dbReference>
<evidence type="ECO:0000313" key="5">
    <source>
        <dbReference type="Proteomes" id="UP000298416"/>
    </source>
</evidence>
<dbReference type="EMBL" id="PNBA02000022">
    <property type="protein sequence ID" value="KAG6385950.1"/>
    <property type="molecule type" value="Genomic_DNA"/>
</dbReference>
<keyword evidence="2" id="KW-0677">Repeat</keyword>
<dbReference type="PROSITE" id="PS51375">
    <property type="entry name" value="PPR"/>
    <property type="match status" value="6"/>
</dbReference>
<dbReference type="Pfam" id="PF13041">
    <property type="entry name" value="PPR_2"/>
    <property type="match status" value="1"/>
</dbReference>
<dbReference type="Pfam" id="PF13812">
    <property type="entry name" value="PPR_3"/>
    <property type="match status" value="1"/>
</dbReference>
<accession>A0A8X8W0M6</accession>
<keyword evidence="5" id="KW-1185">Reference proteome</keyword>
<feature type="repeat" description="PPR" evidence="3">
    <location>
        <begin position="224"/>
        <end position="258"/>
    </location>
</feature>
<dbReference type="AlphaFoldDB" id="A0A8X8W0M6"/>
<proteinExistence type="inferred from homology"/>
<name>A0A8X8W0M6_SALSN</name>
<dbReference type="Pfam" id="PF01535">
    <property type="entry name" value="PPR"/>
    <property type="match status" value="4"/>
</dbReference>
<evidence type="ECO:0000256" key="1">
    <source>
        <dbReference type="ARBA" id="ARBA00007626"/>
    </source>
</evidence>
<dbReference type="PANTHER" id="PTHR46128">
    <property type="entry name" value="MITOCHONDRIAL GROUP I INTRON SPLICING FACTOR CCM1"/>
    <property type="match status" value="1"/>
</dbReference>
<sequence length="532" mass="60811">MSVRWPRFLTPTYLSQLIRSQKNPLKALDIFNEAKTRYPSYRHNGPVYATMIRMLGGSGRLTEMKEIVNQMKKDSCECQDSLFADIIRTYASAGLFDEAFSLFNSLSEFNCVIYTESFNTLLEIMVKESKLETCYQFFVENCHGWEIKSRARPLKLLMTSLCQMHRSDLALHVFQEMGHQWCYPDRDTYRILMKGLCEDRRFVEATHLLYSMFWRVSQKGCGSDVSVYRMLLESLCDNGHAGEAVEVLEKVLLKGLRAPKRYMKQLDLSEFRYRDDVKTLINETLIRGGVLSSDGHNTMAIDLYSEGKFAEADKVLEEMQTKGFKPSLPMYESKIAALLEAGKVDEAMHVANKEMIENNCVPTLRLHNMVIRGLCNTRESTRAMRYLEKMSRQIGCVPNKETYSYLVDGLCCDGKYVEASEMLEKMLINVHWPEEETYNKIIKGLCLMGKTYRAVMLLEEMISQAKIPQISVWHSLVSTVCSEIQFGSNGAVVGEGIPHRHTGGGEDGDNNWSMVEIESPSDEEFLNDAVSD</sequence>
<feature type="repeat" description="PPR" evidence="3">
    <location>
        <begin position="434"/>
        <end position="468"/>
    </location>
</feature>
<feature type="repeat" description="PPR" evidence="3">
    <location>
        <begin position="399"/>
        <end position="433"/>
    </location>
</feature>
<dbReference type="NCBIfam" id="TIGR00756">
    <property type="entry name" value="PPR"/>
    <property type="match status" value="6"/>
</dbReference>
<dbReference type="Pfam" id="PF12854">
    <property type="entry name" value="PPR_1"/>
    <property type="match status" value="1"/>
</dbReference>
<dbReference type="InterPro" id="IPR011990">
    <property type="entry name" value="TPR-like_helical_dom_sf"/>
</dbReference>
<dbReference type="Proteomes" id="UP000298416">
    <property type="component" value="Unassembled WGS sequence"/>
</dbReference>
<reference evidence="4" key="1">
    <citation type="submission" date="2018-01" db="EMBL/GenBank/DDBJ databases">
        <authorList>
            <person name="Mao J.F."/>
        </authorList>
    </citation>
    <scope>NUCLEOTIDE SEQUENCE</scope>
    <source>
        <strain evidence="4">Huo1</strain>
        <tissue evidence="4">Leaf</tissue>
    </source>
</reference>